<keyword evidence="1" id="KW-0812">Transmembrane</keyword>
<proteinExistence type="predicted"/>
<evidence type="ECO:0000256" key="1">
    <source>
        <dbReference type="SAM" id="Phobius"/>
    </source>
</evidence>
<protein>
    <submittedName>
        <fullName evidence="2">Uncharacterized protein</fullName>
    </submittedName>
</protein>
<organism evidence="2 3">
    <name type="scientific">Peribacillus faecalis</name>
    <dbReference type="NCBI Taxonomy" id="2772559"/>
    <lineage>
        <taxon>Bacteria</taxon>
        <taxon>Bacillati</taxon>
        <taxon>Bacillota</taxon>
        <taxon>Bacilli</taxon>
        <taxon>Bacillales</taxon>
        <taxon>Bacillaceae</taxon>
        <taxon>Peribacillus</taxon>
    </lineage>
</organism>
<dbReference type="RefSeq" id="WP_190997082.1">
    <property type="nucleotide sequence ID" value="NZ_JACXSI010000007.1"/>
</dbReference>
<dbReference type="Proteomes" id="UP000602076">
    <property type="component" value="Unassembled WGS sequence"/>
</dbReference>
<reference evidence="2" key="1">
    <citation type="submission" date="2020-09" db="EMBL/GenBank/DDBJ databases">
        <title>Bacillus faecalis sp. nov., a moderately halophilic bacterium isolated from cow faeces.</title>
        <authorList>
            <person name="Jiang L."/>
            <person name="Lee J."/>
        </authorList>
    </citation>
    <scope>NUCLEOTIDE SEQUENCE</scope>
    <source>
        <strain evidence="2">AGMB 02131</strain>
    </source>
</reference>
<name>A0A927CTF6_9BACI</name>
<keyword evidence="3" id="KW-1185">Reference proteome</keyword>
<feature type="transmembrane region" description="Helical" evidence="1">
    <location>
        <begin position="7"/>
        <end position="26"/>
    </location>
</feature>
<gene>
    <name evidence="2" type="ORF">IEO70_04090</name>
</gene>
<accession>A0A927CTF6</accession>
<keyword evidence="1" id="KW-1133">Transmembrane helix</keyword>
<sequence>MKKSYMWILWSLLLVAVNFYAIPWAMWSTFAGTEEYKYVWYGIAILILIIFNTGIIQTFLAIKSNQLKFAWYGFALLVVQIVCFVISMVALQYVLTLLLVPVGLSMILLNVQIVKRLKA</sequence>
<feature type="transmembrane region" description="Helical" evidence="1">
    <location>
        <begin position="38"/>
        <end position="62"/>
    </location>
</feature>
<dbReference type="AlphaFoldDB" id="A0A927CTF6"/>
<evidence type="ECO:0000313" key="2">
    <source>
        <dbReference type="EMBL" id="MBD3107537.1"/>
    </source>
</evidence>
<dbReference type="EMBL" id="JACXSI010000007">
    <property type="protein sequence ID" value="MBD3107537.1"/>
    <property type="molecule type" value="Genomic_DNA"/>
</dbReference>
<keyword evidence="1" id="KW-0472">Membrane</keyword>
<comment type="caution">
    <text evidence="2">The sequence shown here is derived from an EMBL/GenBank/DDBJ whole genome shotgun (WGS) entry which is preliminary data.</text>
</comment>
<feature type="transmembrane region" description="Helical" evidence="1">
    <location>
        <begin position="93"/>
        <end position="114"/>
    </location>
</feature>
<feature type="transmembrane region" description="Helical" evidence="1">
    <location>
        <begin position="69"/>
        <end position="87"/>
    </location>
</feature>
<evidence type="ECO:0000313" key="3">
    <source>
        <dbReference type="Proteomes" id="UP000602076"/>
    </source>
</evidence>